<evidence type="ECO:0000313" key="2">
    <source>
        <dbReference type="EMBL" id="MBW0501436.1"/>
    </source>
</evidence>
<protein>
    <submittedName>
        <fullName evidence="2">Uncharacterized protein</fullName>
    </submittedName>
</protein>
<reference evidence="2" key="1">
    <citation type="submission" date="2021-03" db="EMBL/GenBank/DDBJ databases">
        <title>Draft genome sequence of rust myrtle Austropuccinia psidii MF-1, a brazilian biotype.</title>
        <authorList>
            <person name="Quecine M.C."/>
            <person name="Pachon D.M.R."/>
            <person name="Bonatelli M.L."/>
            <person name="Correr F.H."/>
            <person name="Franceschini L.M."/>
            <person name="Leite T.F."/>
            <person name="Margarido G.R.A."/>
            <person name="Almeida C.A."/>
            <person name="Ferrarezi J.A."/>
            <person name="Labate C.A."/>
        </authorList>
    </citation>
    <scope>NUCLEOTIDE SEQUENCE</scope>
    <source>
        <strain evidence="2">MF-1</strain>
    </source>
</reference>
<comment type="caution">
    <text evidence="2">The sequence shown here is derived from an EMBL/GenBank/DDBJ whole genome shotgun (WGS) entry which is preliminary data.</text>
</comment>
<feature type="compositionally biased region" description="Polar residues" evidence="1">
    <location>
        <begin position="39"/>
        <end position="54"/>
    </location>
</feature>
<evidence type="ECO:0000313" key="3">
    <source>
        <dbReference type="Proteomes" id="UP000765509"/>
    </source>
</evidence>
<keyword evidence="3" id="KW-1185">Reference proteome</keyword>
<feature type="region of interest" description="Disordered" evidence="1">
    <location>
        <begin position="23"/>
        <end position="55"/>
    </location>
</feature>
<dbReference type="Proteomes" id="UP000765509">
    <property type="component" value="Unassembled WGS sequence"/>
</dbReference>
<dbReference type="AlphaFoldDB" id="A0A9Q3DCL4"/>
<organism evidence="2 3">
    <name type="scientific">Austropuccinia psidii MF-1</name>
    <dbReference type="NCBI Taxonomy" id="1389203"/>
    <lineage>
        <taxon>Eukaryota</taxon>
        <taxon>Fungi</taxon>
        <taxon>Dikarya</taxon>
        <taxon>Basidiomycota</taxon>
        <taxon>Pucciniomycotina</taxon>
        <taxon>Pucciniomycetes</taxon>
        <taxon>Pucciniales</taxon>
        <taxon>Sphaerophragmiaceae</taxon>
        <taxon>Austropuccinia</taxon>
    </lineage>
</organism>
<proteinExistence type="predicted"/>
<name>A0A9Q3DCL4_9BASI</name>
<gene>
    <name evidence="2" type="ORF">O181_041151</name>
</gene>
<sequence>MSASEIKAFQCLSCYDNLSLHTSENIQPGSPRTTKDFNLISSQPTGPQYSSKGQSFIAKKQKHKWKLKFKKLSATNTASDDLSGQRFCDGTTGVNNLSNITFNPQEKESNTHEPLEISIFKAIPTNSRTIGTRESHPLLRKPIITNTASV</sequence>
<feature type="compositionally biased region" description="Polar residues" evidence="1">
    <location>
        <begin position="23"/>
        <end position="32"/>
    </location>
</feature>
<dbReference type="EMBL" id="AVOT02016319">
    <property type="protein sequence ID" value="MBW0501436.1"/>
    <property type="molecule type" value="Genomic_DNA"/>
</dbReference>
<evidence type="ECO:0000256" key="1">
    <source>
        <dbReference type="SAM" id="MobiDB-lite"/>
    </source>
</evidence>
<accession>A0A9Q3DCL4</accession>